<feature type="domain" description="HTH lacI-type" evidence="4">
    <location>
        <begin position="5"/>
        <end position="91"/>
    </location>
</feature>
<dbReference type="Gene3D" id="1.10.260.40">
    <property type="entry name" value="lambda repressor-like DNA-binding domains"/>
    <property type="match status" value="1"/>
</dbReference>
<evidence type="ECO:0000313" key="6">
    <source>
        <dbReference type="Proteomes" id="UP000188181"/>
    </source>
</evidence>
<reference evidence="6" key="1">
    <citation type="submission" date="2017-02" db="EMBL/GenBank/DDBJ databases">
        <title>Comparative genomics and description of representatives of a novel lineage of planctomycetes thriving in anoxic sediments.</title>
        <authorList>
            <person name="Spring S."/>
            <person name="Bunk B."/>
            <person name="Sproer C."/>
        </authorList>
    </citation>
    <scope>NUCLEOTIDE SEQUENCE [LARGE SCALE GENOMIC DNA]</scope>
    <source>
        <strain evidence="6">SM-Chi-D1</strain>
    </source>
</reference>
<dbReference type="EMBL" id="CP019646">
    <property type="protein sequence ID" value="AQQ70023.1"/>
    <property type="molecule type" value="Genomic_DNA"/>
</dbReference>
<proteinExistence type="predicted"/>
<dbReference type="Proteomes" id="UP000188181">
    <property type="component" value="Chromosome"/>
</dbReference>
<gene>
    <name evidence="5" type="primary">degA_1</name>
    <name evidence="5" type="ORF">SMSP2_00360</name>
</gene>
<keyword evidence="2" id="KW-0238">DNA-binding</keyword>
<dbReference type="Gene3D" id="3.40.50.2300">
    <property type="match status" value="3"/>
</dbReference>
<dbReference type="SMART" id="SM00354">
    <property type="entry name" value="HTH_LACI"/>
    <property type="match status" value="1"/>
</dbReference>
<dbReference type="SUPFAM" id="SSF53822">
    <property type="entry name" value="Periplasmic binding protein-like I"/>
    <property type="match status" value="1"/>
</dbReference>
<dbReference type="Pfam" id="PF13377">
    <property type="entry name" value="Peripla_BP_3"/>
    <property type="match status" value="1"/>
</dbReference>
<dbReference type="PROSITE" id="PS00356">
    <property type="entry name" value="HTH_LACI_1"/>
    <property type="match status" value="1"/>
</dbReference>
<dbReference type="STRING" id="1851148.SMSP2_00360"/>
<dbReference type="AlphaFoldDB" id="A0A1Q2MBC6"/>
<dbReference type="PANTHER" id="PTHR30146:SF109">
    <property type="entry name" value="HTH-TYPE TRANSCRIPTIONAL REGULATOR GALS"/>
    <property type="match status" value="1"/>
</dbReference>
<dbReference type="OrthoDB" id="9784962at2"/>
<dbReference type="RefSeq" id="WP_146682317.1">
    <property type="nucleotide sequence ID" value="NZ_CP019646.1"/>
</dbReference>
<evidence type="ECO:0000259" key="4">
    <source>
        <dbReference type="SMART" id="SM00354"/>
    </source>
</evidence>
<evidence type="ECO:0000256" key="3">
    <source>
        <dbReference type="ARBA" id="ARBA00023163"/>
    </source>
</evidence>
<dbReference type="InterPro" id="IPR028082">
    <property type="entry name" value="Peripla_BP_I"/>
</dbReference>
<protein>
    <submittedName>
        <fullName evidence="5">Degradation activator</fullName>
    </submittedName>
</protein>
<dbReference type="PRINTS" id="PR00036">
    <property type="entry name" value="HTHLACI"/>
</dbReference>
<sequence length="366" mass="40705">MKKNVYNLSDVAKEAGVSKSTVSRILNNRFGHNFSVKKEVHERVLEVAQRLNYQPSLIAKSLSMKSTRMIHVFGGNPALAELGNIYQTILNNFTDEIDSLNEGFDVTMDMSRHLKGESEMPAWRIDGAAILARYSQHTMDTIKQMGIPYVMINGMCDEGGFAVVPDDIGGTRLAVEHLVGLGHRKIAYSGPIPPGSSELEEKTNEQNGTQEYKSLGLEVNVLTTHPSLTDRYNTYLSELEKYGLEPIIRSHYEVDSPQEYLEETINKHGATAILAYGHMGALNIMQTAHAMGLAIPEDFSLMCFCDAYANRVMSPRITFIDLQTAQMGRIAAKLLVEQIHSHRQTKPEKIVLPEQLVVNETTAPPA</sequence>
<dbReference type="InterPro" id="IPR000843">
    <property type="entry name" value="HTH_LacI"/>
</dbReference>
<dbReference type="Pfam" id="PF00356">
    <property type="entry name" value="LacI"/>
    <property type="match status" value="1"/>
</dbReference>
<dbReference type="SUPFAM" id="SSF47413">
    <property type="entry name" value="lambda repressor-like DNA-binding domains"/>
    <property type="match status" value="1"/>
</dbReference>
<organism evidence="5 6">
    <name type="scientific">Limihaloglobus sulfuriphilus</name>
    <dbReference type="NCBI Taxonomy" id="1851148"/>
    <lineage>
        <taxon>Bacteria</taxon>
        <taxon>Pseudomonadati</taxon>
        <taxon>Planctomycetota</taxon>
        <taxon>Phycisphaerae</taxon>
        <taxon>Sedimentisphaerales</taxon>
        <taxon>Sedimentisphaeraceae</taxon>
        <taxon>Limihaloglobus</taxon>
    </lineage>
</organism>
<dbReference type="CDD" id="cd06267">
    <property type="entry name" value="PBP1_LacI_sugar_binding-like"/>
    <property type="match status" value="1"/>
</dbReference>
<evidence type="ECO:0000256" key="2">
    <source>
        <dbReference type="ARBA" id="ARBA00023125"/>
    </source>
</evidence>
<dbReference type="InterPro" id="IPR046335">
    <property type="entry name" value="LacI/GalR-like_sensor"/>
</dbReference>
<keyword evidence="6" id="KW-1185">Reference proteome</keyword>
<keyword evidence="1" id="KW-0805">Transcription regulation</keyword>
<keyword evidence="3" id="KW-0804">Transcription</keyword>
<evidence type="ECO:0000313" key="5">
    <source>
        <dbReference type="EMBL" id="AQQ70023.1"/>
    </source>
</evidence>
<dbReference type="InterPro" id="IPR010982">
    <property type="entry name" value="Lambda_DNA-bd_dom_sf"/>
</dbReference>
<dbReference type="PANTHER" id="PTHR30146">
    <property type="entry name" value="LACI-RELATED TRANSCRIPTIONAL REPRESSOR"/>
    <property type="match status" value="1"/>
</dbReference>
<dbReference type="CDD" id="cd01392">
    <property type="entry name" value="HTH_LacI"/>
    <property type="match status" value="1"/>
</dbReference>
<accession>A0A1Q2MBC6</accession>
<dbReference type="KEGG" id="pbas:SMSP2_00360"/>
<dbReference type="GO" id="GO:0000976">
    <property type="term" value="F:transcription cis-regulatory region binding"/>
    <property type="evidence" value="ECO:0007669"/>
    <property type="project" value="TreeGrafter"/>
</dbReference>
<name>A0A1Q2MBC6_9BACT</name>
<evidence type="ECO:0000256" key="1">
    <source>
        <dbReference type="ARBA" id="ARBA00023015"/>
    </source>
</evidence>
<dbReference type="GO" id="GO:0003700">
    <property type="term" value="F:DNA-binding transcription factor activity"/>
    <property type="evidence" value="ECO:0007669"/>
    <property type="project" value="TreeGrafter"/>
</dbReference>